<dbReference type="Proteomes" id="UP000054721">
    <property type="component" value="Unassembled WGS sequence"/>
</dbReference>
<proteinExistence type="predicted"/>
<name>A0A0V1LAH1_9BILA</name>
<protein>
    <submittedName>
        <fullName evidence="1">Uncharacterized protein</fullName>
    </submittedName>
</protein>
<evidence type="ECO:0000313" key="2">
    <source>
        <dbReference type="Proteomes" id="UP000054721"/>
    </source>
</evidence>
<reference evidence="1 2" key="1">
    <citation type="submission" date="2015-05" db="EMBL/GenBank/DDBJ databases">
        <title>Evolution of Trichinella species and genotypes.</title>
        <authorList>
            <person name="Korhonen P.K."/>
            <person name="Edoardo P."/>
            <person name="Giuseppe L.R."/>
            <person name="Gasser R.B."/>
        </authorList>
    </citation>
    <scope>NUCLEOTIDE SEQUENCE [LARGE SCALE GENOMIC DNA]</scope>
    <source>
        <strain evidence="1">ISS10</strain>
    </source>
</reference>
<feature type="non-terminal residue" evidence="1">
    <location>
        <position position="48"/>
    </location>
</feature>
<gene>
    <name evidence="1" type="ORF">T02_14228</name>
</gene>
<evidence type="ECO:0000313" key="1">
    <source>
        <dbReference type="EMBL" id="KRZ56481.1"/>
    </source>
</evidence>
<keyword evidence="2" id="KW-1185">Reference proteome</keyword>
<comment type="caution">
    <text evidence="1">The sequence shown here is derived from an EMBL/GenBank/DDBJ whole genome shotgun (WGS) entry which is preliminary data.</text>
</comment>
<dbReference type="EMBL" id="JYDW01000093">
    <property type="protein sequence ID" value="KRZ56481.1"/>
    <property type="molecule type" value="Genomic_DNA"/>
</dbReference>
<sequence>LALNSPGFTSRVKCIIDLAAVQIFHLKIRNSAAANLVVKSYEWGDLKH</sequence>
<accession>A0A0V1LAH1</accession>
<dbReference type="AlphaFoldDB" id="A0A0V1LAH1"/>
<organism evidence="1 2">
    <name type="scientific">Trichinella nativa</name>
    <dbReference type="NCBI Taxonomy" id="6335"/>
    <lineage>
        <taxon>Eukaryota</taxon>
        <taxon>Metazoa</taxon>
        <taxon>Ecdysozoa</taxon>
        <taxon>Nematoda</taxon>
        <taxon>Enoplea</taxon>
        <taxon>Dorylaimia</taxon>
        <taxon>Trichinellida</taxon>
        <taxon>Trichinellidae</taxon>
        <taxon>Trichinella</taxon>
    </lineage>
</organism>